<gene>
    <name evidence="3" type="ORF">NTE_00254</name>
</gene>
<evidence type="ECO:0000256" key="1">
    <source>
        <dbReference type="ARBA" id="ARBA00022842"/>
    </source>
</evidence>
<keyword evidence="4" id="KW-1185">Reference proteome</keyword>
<dbReference type="CDD" id="cd09873">
    <property type="entry name" value="PIN_Pae0151-like"/>
    <property type="match status" value="1"/>
</dbReference>
<dbReference type="InterPro" id="IPR002716">
    <property type="entry name" value="PIN_dom"/>
</dbReference>
<keyword evidence="1" id="KW-0460">Magnesium</keyword>
<dbReference type="Proteomes" id="UP000028194">
    <property type="component" value="Chromosome"/>
</dbReference>
<feature type="domain" description="PIN" evidence="2">
    <location>
        <begin position="15"/>
        <end position="133"/>
    </location>
</feature>
<dbReference type="HOGENOM" id="CLU_121774_1_0_2"/>
<evidence type="ECO:0000259" key="2">
    <source>
        <dbReference type="Pfam" id="PF01850"/>
    </source>
</evidence>
<protein>
    <submittedName>
        <fullName evidence="3">Putative nucleic acid-binding protein, contains PIN domain</fullName>
    </submittedName>
</protein>
<dbReference type="SUPFAM" id="SSF88723">
    <property type="entry name" value="PIN domain-like"/>
    <property type="match status" value="1"/>
</dbReference>
<dbReference type="AlphaFoldDB" id="A0A075MLJ5"/>
<dbReference type="PANTHER" id="PTHR35901:SF1">
    <property type="entry name" value="EXONUCLEASE VAPC9"/>
    <property type="match status" value="1"/>
</dbReference>
<dbReference type="PANTHER" id="PTHR35901">
    <property type="entry name" value="RIBONUCLEASE VAPC3"/>
    <property type="match status" value="1"/>
</dbReference>
<dbReference type="InterPro" id="IPR044153">
    <property type="entry name" value="PIN_Pae0151-like"/>
</dbReference>
<dbReference type="eggNOG" id="arCOG00727">
    <property type="taxonomic scope" value="Archaea"/>
</dbReference>
<dbReference type="InterPro" id="IPR051619">
    <property type="entry name" value="TypeII_TA_RNase_PINc/VapC"/>
</dbReference>
<name>A0A075MLJ5_9ARCH</name>
<dbReference type="Gene3D" id="3.40.50.1010">
    <property type="entry name" value="5'-nuclease"/>
    <property type="match status" value="1"/>
</dbReference>
<dbReference type="Pfam" id="PF01850">
    <property type="entry name" value="PIN"/>
    <property type="match status" value="1"/>
</dbReference>
<organism evidence="3 4">
    <name type="scientific">Candidatus Nitrososphaera evergladensis SR1</name>
    <dbReference type="NCBI Taxonomy" id="1459636"/>
    <lineage>
        <taxon>Archaea</taxon>
        <taxon>Nitrososphaerota</taxon>
        <taxon>Nitrososphaeria</taxon>
        <taxon>Nitrososphaerales</taxon>
        <taxon>Nitrososphaeraceae</taxon>
        <taxon>Nitrososphaera</taxon>
    </lineage>
</organism>
<reference evidence="3 4" key="1">
    <citation type="journal article" date="2014" name="PLoS ONE">
        <title>Genome Sequence of Candidatus Nitrososphaera evergladensis from Group I.1b Enriched from Everglades Soil Reveals Novel Genomic Features of the Ammonia-Oxidizing Archaea.</title>
        <authorList>
            <person name="Zhalnina K.V."/>
            <person name="Dias R."/>
            <person name="Leonard M.T."/>
            <person name="Dorr de Quadros P."/>
            <person name="Camargo F.A."/>
            <person name="Drew J.C."/>
            <person name="Farmerie W.G."/>
            <person name="Daroub S.H."/>
            <person name="Triplett E.W."/>
        </authorList>
    </citation>
    <scope>NUCLEOTIDE SEQUENCE [LARGE SCALE GENOMIC DNA]</scope>
    <source>
        <strain evidence="3 4">SR1</strain>
    </source>
</reference>
<dbReference type="RefSeq" id="WP_148699340.1">
    <property type="nucleotide sequence ID" value="NZ_CP007174.1"/>
</dbReference>
<dbReference type="STRING" id="1459636.NTE_00254"/>
<dbReference type="OrthoDB" id="269293at2157"/>
<dbReference type="InterPro" id="IPR029060">
    <property type="entry name" value="PIN-like_dom_sf"/>
</dbReference>
<dbReference type="GeneID" id="41596166"/>
<evidence type="ECO:0000313" key="4">
    <source>
        <dbReference type="Proteomes" id="UP000028194"/>
    </source>
</evidence>
<accession>A0A075MLJ5</accession>
<sequence length="154" mass="17402">MERSKKIVAPIVVVVADASVIVKWFVDEENTENALALRQLYIDGKVEIAVPHLLPYEVLNALRYNPEFGEEQVKIASKALEKYQLWLYPVLGDLAALCVQNSFAYGISLYDSSYISLAEYLDATLYTADERILAKVVMMKGKGENFRHISDLKI</sequence>
<dbReference type="KEGG" id="nev:NTE_00254"/>
<evidence type="ECO:0000313" key="3">
    <source>
        <dbReference type="EMBL" id="AIF82336.1"/>
    </source>
</evidence>
<proteinExistence type="predicted"/>
<dbReference type="EMBL" id="CP007174">
    <property type="protein sequence ID" value="AIF82336.1"/>
    <property type="molecule type" value="Genomic_DNA"/>
</dbReference>